<name>A0A0F3GVU5_9BACT</name>
<accession>A0A0F3GVU5</accession>
<sequence>MFCTIPSINSLFLDIIVLTSTGVSSKLFSYIFISGELYNPPPLDSATRCPL</sequence>
<gene>
    <name evidence="1" type="ORF">MBAV_001779</name>
</gene>
<comment type="caution">
    <text evidence="1">The sequence shown here is derived from an EMBL/GenBank/DDBJ whole genome shotgun (WGS) entry which is preliminary data.</text>
</comment>
<proteinExistence type="predicted"/>
<dbReference type="Proteomes" id="UP000033423">
    <property type="component" value="Unassembled WGS sequence"/>
</dbReference>
<evidence type="ECO:0000313" key="1">
    <source>
        <dbReference type="EMBL" id="KJU86026.1"/>
    </source>
</evidence>
<dbReference type="EMBL" id="LACI01000773">
    <property type="protein sequence ID" value="KJU86026.1"/>
    <property type="molecule type" value="Genomic_DNA"/>
</dbReference>
<keyword evidence="2" id="KW-1185">Reference proteome</keyword>
<dbReference type="AlphaFoldDB" id="A0A0F3GVU5"/>
<protein>
    <submittedName>
        <fullName evidence="1">Uncharacterized protein</fullName>
    </submittedName>
</protein>
<organism evidence="1 2">
    <name type="scientific">Candidatus Magnetobacterium bavaricum</name>
    <dbReference type="NCBI Taxonomy" id="29290"/>
    <lineage>
        <taxon>Bacteria</taxon>
        <taxon>Pseudomonadati</taxon>
        <taxon>Nitrospirota</taxon>
        <taxon>Thermodesulfovibrionia</taxon>
        <taxon>Thermodesulfovibrionales</taxon>
        <taxon>Candidatus Magnetobacteriaceae</taxon>
        <taxon>Candidatus Magnetobacterium</taxon>
    </lineage>
</organism>
<reference evidence="1 2" key="1">
    <citation type="submission" date="2015-02" db="EMBL/GenBank/DDBJ databases">
        <title>Single-cell genomics of uncultivated deep-branching MTB reveals a conserved set of magnetosome genes.</title>
        <authorList>
            <person name="Kolinko S."/>
            <person name="Richter M."/>
            <person name="Glockner F.O."/>
            <person name="Brachmann A."/>
            <person name="Schuler D."/>
        </authorList>
    </citation>
    <scope>NUCLEOTIDE SEQUENCE [LARGE SCALE GENOMIC DNA]</scope>
    <source>
        <strain evidence="1">TM-1</strain>
    </source>
</reference>
<evidence type="ECO:0000313" key="2">
    <source>
        <dbReference type="Proteomes" id="UP000033423"/>
    </source>
</evidence>